<reference evidence="2" key="1">
    <citation type="submission" date="2015-04" db="UniProtKB">
        <authorList>
            <consortium name="EnsemblPlants"/>
        </authorList>
    </citation>
    <scope>IDENTIFICATION</scope>
</reference>
<sequence>MASMAASCARAAPSAVSNVPSQSLHPRRPGTRTSHTHLPALPLRRTPRNTGCLVSLNLVRPAGLFGGDVHTVWCCSADAELHGDPDDSPLISCLIPHIFGFASCAAPELVLLLCSALLECGIGDGRRVVVARSGE</sequence>
<protein>
    <submittedName>
        <fullName evidence="2">Uncharacterized protein</fullName>
    </submittedName>
</protein>
<reference evidence="2" key="2">
    <citation type="submission" date="2018-05" db="EMBL/GenBank/DDBJ databases">
        <title>OpunRS2 (Oryza punctata Reference Sequence Version 2).</title>
        <authorList>
            <person name="Zhang J."/>
            <person name="Kudrna D."/>
            <person name="Lee S."/>
            <person name="Talag J."/>
            <person name="Welchert J."/>
            <person name="Wing R.A."/>
        </authorList>
    </citation>
    <scope>NUCLEOTIDE SEQUENCE [LARGE SCALE GENOMIC DNA]</scope>
</reference>
<name>A0A0E0M3K0_ORYPU</name>
<accession>A0A0E0M3K0</accession>
<feature type="region of interest" description="Disordered" evidence="1">
    <location>
        <begin position="16"/>
        <end position="38"/>
    </location>
</feature>
<evidence type="ECO:0000313" key="2">
    <source>
        <dbReference type="EnsemblPlants" id="OPUNC09G15270.1"/>
    </source>
</evidence>
<dbReference type="Proteomes" id="UP000026962">
    <property type="component" value="Chromosome 9"/>
</dbReference>
<dbReference type="eggNOG" id="ENOG502R7J6">
    <property type="taxonomic scope" value="Eukaryota"/>
</dbReference>
<proteinExistence type="predicted"/>
<dbReference type="Gramene" id="OPUNC09G15270.1">
    <property type="protein sequence ID" value="OPUNC09G15270.1"/>
    <property type="gene ID" value="OPUNC09G15270"/>
</dbReference>
<organism evidence="2">
    <name type="scientific">Oryza punctata</name>
    <name type="common">Red rice</name>
    <dbReference type="NCBI Taxonomy" id="4537"/>
    <lineage>
        <taxon>Eukaryota</taxon>
        <taxon>Viridiplantae</taxon>
        <taxon>Streptophyta</taxon>
        <taxon>Embryophyta</taxon>
        <taxon>Tracheophyta</taxon>
        <taxon>Spermatophyta</taxon>
        <taxon>Magnoliopsida</taxon>
        <taxon>Liliopsida</taxon>
        <taxon>Poales</taxon>
        <taxon>Poaceae</taxon>
        <taxon>BOP clade</taxon>
        <taxon>Oryzoideae</taxon>
        <taxon>Oryzeae</taxon>
        <taxon>Oryzinae</taxon>
        <taxon>Oryza</taxon>
    </lineage>
</organism>
<dbReference type="EnsemblPlants" id="OPUNC09G15270.1">
    <property type="protein sequence ID" value="OPUNC09G15270.1"/>
    <property type="gene ID" value="OPUNC09G15270"/>
</dbReference>
<evidence type="ECO:0000313" key="3">
    <source>
        <dbReference type="Proteomes" id="UP000026962"/>
    </source>
</evidence>
<evidence type="ECO:0000256" key="1">
    <source>
        <dbReference type="SAM" id="MobiDB-lite"/>
    </source>
</evidence>
<dbReference type="HOGENOM" id="CLU_1889151_0_0_1"/>
<dbReference type="AlphaFoldDB" id="A0A0E0M3K0"/>
<keyword evidence="3" id="KW-1185">Reference proteome</keyword>